<comment type="similarity">
    <text evidence="1">Belongs to the actin family.</text>
</comment>
<dbReference type="CDD" id="cd10207">
    <property type="entry name" value="ASKHA_NBD_Arp10"/>
    <property type="match status" value="1"/>
</dbReference>
<dbReference type="PANTHER" id="PTHR11937">
    <property type="entry name" value="ACTIN"/>
    <property type="match status" value="1"/>
</dbReference>
<reference evidence="2 3" key="1">
    <citation type="journal article" date="2008" name="Nature">
        <title>The Trichoplax genome and the nature of placozoans.</title>
        <authorList>
            <person name="Srivastava M."/>
            <person name="Begovic E."/>
            <person name="Chapman J."/>
            <person name="Putnam N.H."/>
            <person name="Hellsten U."/>
            <person name="Kawashima T."/>
            <person name="Kuo A."/>
            <person name="Mitros T."/>
            <person name="Salamov A."/>
            <person name="Carpenter M.L."/>
            <person name="Signorovitch A.Y."/>
            <person name="Moreno M.A."/>
            <person name="Kamm K."/>
            <person name="Grimwood J."/>
            <person name="Schmutz J."/>
            <person name="Shapiro H."/>
            <person name="Grigoriev I.V."/>
            <person name="Buss L.W."/>
            <person name="Schierwater B."/>
            <person name="Dellaporta S.L."/>
            <person name="Rokhsar D.S."/>
        </authorList>
    </citation>
    <scope>NUCLEOTIDE SEQUENCE [LARGE SCALE GENOMIC DNA]</scope>
    <source>
        <strain evidence="2 3">Grell-BS-1999</strain>
    </source>
</reference>
<dbReference type="Gene3D" id="3.90.640.10">
    <property type="entry name" value="Actin, Chain A, domain 4"/>
    <property type="match status" value="1"/>
</dbReference>
<dbReference type="Proteomes" id="UP000009022">
    <property type="component" value="Unassembled WGS sequence"/>
</dbReference>
<dbReference type="InterPro" id="IPR004000">
    <property type="entry name" value="Actin"/>
</dbReference>
<accession>B3S6D4</accession>
<dbReference type="RefSeq" id="XP_002115887.1">
    <property type="nucleotide sequence ID" value="XM_002115851.1"/>
</dbReference>
<evidence type="ECO:0000313" key="2">
    <source>
        <dbReference type="EMBL" id="EDV21739.1"/>
    </source>
</evidence>
<dbReference type="OrthoDB" id="337660at2759"/>
<keyword evidence="3" id="KW-1185">Reference proteome</keyword>
<dbReference type="GeneID" id="6757100"/>
<proteinExistence type="inferred from homology"/>
<dbReference type="EMBL" id="DS985252">
    <property type="protein sequence ID" value="EDV21739.1"/>
    <property type="molecule type" value="Genomic_DNA"/>
</dbReference>
<dbReference type="OMA" id="WERDNDN"/>
<gene>
    <name evidence="2" type="ORF">TRIADDRAFT_59766</name>
</gene>
<dbReference type="Pfam" id="PF00022">
    <property type="entry name" value="Actin"/>
    <property type="match status" value="1"/>
</dbReference>
<evidence type="ECO:0000313" key="3">
    <source>
        <dbReference type="Proteomes" id="UP000009022"/>
    </source>
</evidence>
<dbReference type="KEGG" id="tad:TRIADDRAFT_59766"/>
<dbReference type="InParanoid" id="B3S6D4"/>
<evidence type="ECO:0008006" key="4">
    <source>
        <dbReference type="Google" id="ProtNLM"/>
    </source>
</evidence>
<evidence type="ECO:0000256" key="1">
    <source>
        <dbReference type="RuleBase" id="RU000487"/>
    </source>
</evidence>
<dbReference type="GO" id="GO:0005869">
    <property type="term" value="C:dynactin complex"/>
    <property type="evidence" value="ECO:0000318"/>
    <property type="project" value="GO_Central"/>
</dbReference>
<sequence length="432" mass="47698">MSLLDNIVLGSEKVPVVLDIGAAYTKCGFAGESCPRHILPSSVVTCVDGKEKVVKFIDYAGNSQELVKLLKRFIHNIFFKYLLVNPKDRRMVIVESVLCPNTFKNSLAKVIFQHFEIQSAMFAPGHLMGLYSLGLTTAMIVDCGYSEAIVLPFYETASLFNCCQVSNLAGKVINSHLEKLLLLYASITYGNETKPFAAERGPLTEDILEEIKVKACVSGHNPNYEDNASESTIKPLPAKPMKFHLGPSKVLTIPGEVRDKMLDAVFKPDCNDISLASMIIDCLLMCPIDIRKDLAASICVTGGCAAIPGFNWRLKEELTVLANSPRYKDELCVKTFKFYETVVHPNYTNWLGGSICGILENLPDRSISRETFLKAEYVPDWTHSRKRLRSVAQAIMKKVSGEKTPSLASVVSKIMTSSAKAKLPKVAINDDS</sequence>
<dbReference type="AlphaFoldDB" id="B3S6D4"/>
<organism evidence="2 3">
    <name type="scientific">Trichoplax adhaerens</name>
    <name type="common">Trichoplax reptans</name>
    <dbReference type="NCBI Taxonomy" id="10228"/>
    <lineage>
        <taxon>Eukaryota</taxon>
        <taxon>Metazoa</taxon>
        <taxon>Placozoa</taxon>
        <taxon>Uniplacotomia</taxon>
        <taxon>Trichoplacea</taxon>
        <taxon>Trichoplacidae</taxon>
        <taxon>Trichoplax</taxon>
    </lineage>
</organism>
<dbReference type="CTD" id="6757100"/>
<dbReference type="PhylomeDB" id="B3S6D4"/>
<name>B3S6D4_TRIAD</name>
<dbReference type="GO" id="GO:0007018">
    <property type="term" value="P:microtubule-based movement"/>
    <property type="evidence" value="ECO:0000318"/>
    <property type="project" value="GO_Central"/>
</dbReference>
<dbReference type="SUPFAM" id="SSF53067">
    <property type="entry name" value="Actin-like ATPase domain"/>
    <property type="match status" value="2"/>
</dbReference>
<dbReference type="Gene3D" id="3.30.420.40">
    <property type="match status" value="2"/>
</dbReference>
<protein>
    <recommendedName>
        <fullName evidence="4">Actin-related protein 10</fullName>
    </recommendedName>
</protein>
<dbReference type="HOGENOM" id="CLU_027965_2_1_1"/>
<dbReference type="SMART" id="SM00268">
    <property type="entry name" value="ACTIN"/>
    <property type="match status" value="1"/>
</dbReference>
<dbReference type="STRING" id="10228.B3S6D4"/>
<dbReference type="eggNOG" id="KOG0676">
    <property type="taxonomic scope" value="Eukaryota"/>
</dbReference>
<dbReference type="InterPro" id="IPR043129">
    <property type="entry name" value="ATPase_NBD"/>
</dbReference>